<accession>A0A913YFG3</accession>
<evidence type="ECO:0000313" key="1">
    <source>
        <dbReference type="EnsemblMetazoa" id="XP_028513272.1"/>
    </source>
</evidence>
<dbReference type="EnsemblMetazoa" id="XM_028657471.1">
    <property type="protein sequence ID" value="XP_028513272.1"/>
    <property type="gene ID" value="LOC114574558"/>
</dbReference>
<keyword evidence="2" id="KW-1185">Reference proteome</keyword>
<name>A0A913YFG3_EXADI</name>
<reference evidence="1" key="1">
    <citation type="submission" date="2022-11" db="UniProtKB">
        <authorList>
            <consortium name="EnsemblMetazoa"/>
        </authorList>
    </citation>
    <scope>IDENTIFICATION</scope>
</reference>
<dbReference type="RefSeq" id="XP_028513272.1">
    <property type="nucleotide sequence ID" value="XM_028657471.1"/>
</dbReference>
<dbReference type="KEGG" id="epa:114574558"/>
<sequence>MQCELRQGLDLVANPNGRWLNCLMSAKKIETQITTTNSNGLCDTLVKLTVEFIVEASLQPLQGIKSADVQVTLHSVSAVINDGFLINNINSSSPTRTDSSLNEENALSSNSELTRDIWLQLANIPKHMQVHTDKICISFVNRDQRNLRLDISQVVQFLNKKKLKLT</sequence>
<evidence type="ECO:0000313" key="2">
    <source>
        <dbReference type="Proteomes" id="UP000887567"/>
    </source>
</evidence>
<organism evidence="1 2">
    <name type="scientific">Exaiptasia diaphana</name>
    <name type="common">Tropical sea anemone</name>
    <name type="synonym">Aiptasia pulchella</name>
    <dbReference type="NCBI Taxonomy" id="2652724"/>
    <lineage>
        <taxon>Eukaryota</taxon>
        <taxon>Metazoa</taxon>
        <taxon>Cnidaria</taxon>
        <taxon>Anthozoa</taxon>
        <taxon>Hexacorallia</taxon>
        <taxon>Actiniaria</taxon>
        <taxon>Aiptasiidae</taxon>
        <taxon>Exaiptasia</taxon>
    </lineage>
</organism>
<dbReference type="GeneID" id="114574558"/>
<proteinExistence type="predicted"/>
<dbReference type="AlphaFoldDB" id="A0A913YFG3"/>
<dbReference type="Proteomes" id="UP000887567">
    <property type="component" value="Unplaced"/>
</dbReference>
<protein>
    <submittedName>
        <fullName evidence="1">Uncharacterized protein</fullName>
    </submittedName>
</protein>